<dbReference type="Pfam" id="PF07244">
    <property type="entry name" value="POTRA"/>
    <property type="match status" value="1"/>
</dbReference>
<feature type="domain" description="PNPLA" evidence="8">
    <location>
        <begin position="32"/>
        <end position="224"/>
    </location>
</feature>
<evidence type="ECO:0000256" key="4">
    <source>
        <dbReference type="ARBA" id="ARBA00023098"/>
    </source>
</evidence>
<name>A0ABX7WPW8_9GAMM</name>
<dbReference type="InterPro" id="IPR050301">
    <property type="entry name" value="NTE"/>
</dbReference>
<keyword evidence="4 6" id="KW-0443">Lipid metabolism</keyword>
<evidence type="ECO:0000256" key="3">
    <source>
        <dbReference type="ARBA" id="ARBA00022963"/>
    </source>
</evidence>
<feature type="domain" description="POTRA" evidence="9">
    <location>
        <begin position="335"/>
        <end position="405"/>
    </location>
</feature>
<dbReference type="PANTHER" id="PTHR14226:SF29">
    <property type="entry name" value="NEUROPATHY TARGET ESTERASE SWS"/>
    <property type="match status" value="1"/>
</dbReference>
<feature type="short sequence motif" description="GXGXXG" evidence="6">
    <location>
        <begin position="36"/>
        <end position="41"/>
    </location>
</feature>
<evidence type="ECO:0000256" key="1">
    <source>
        <dbReference type="ARBA" id="ARBA00004370"/>
    </source>
</evidence>
<dbReference type="CDD" id="cd07205">
    <property type="entry name" value="Pat_PNPLA6_PNPLA7_NTE1_like"/>
    <property type="match status" value="1"/>
</dbReference>
<proteinExistence type="predicted"/>
<dbReference type="InterPro" id="IPR034746">
    <property type="entry name" value="POTRA"/>
</dbReference>
<dbReference type="Gene3D" id="2.40.160.50">
    <property type="entry name" value="membrane protein fhac: a member of the omp85/tpsb transporter family"/>
    <property type="match status" value="1"/>
</dbReference>
<dbReference type="SUPFAM" id="SSF52151">
    <property type="entry name" value="FabD/lysophospholipase-like"/>
    <property type="match status" value="1"/>
</dbReference>
<protein>
    <submittedName>
        <fullName evidence="10">Patatin-like phospholipase family protein</fullName>
    </submittedName>
</protein>
<keyword evidence="5" id="KW-0472">Membrane</keyword>
<feature type="signal peptide" evidence="7">
    <location>
        <begin position="1"/>
        <end position="22"/>
    </location>
</feature>
<evidence type="ECO:0000256" key="5">
    <source>
        <dbReference type="ARBA" id="ARBA00023136"/>
    </source>
</evidence>
<comment type="subcellular location">
    <subcellularLocation>
        <location evidence="1">Membrane</location>
    </subcellularLocation>
</comment>
<dbReference type="Proteomes" id="UP000672039">
    <property type="component" value="Chromosome"/>
</dbReference>
<dbReference type="PANTHER" id="PTHR14226">
    <property type="entry name" value="NEUROPATHY TARGET ESTERASE/SWISS CHEESE D.MELANOGASTER"/>
    <property type="match status" value="1"/>
</dbReference>
<dbReference type="PROSITE" id="PS51779">
    <property type="entry name" value="POTRA"/>
    <property type="match status" value="1"/>
</dbReference>
<evidence type="ECO:0000256" key="6">
    <source>
        <dbReference type="PROSITE-ProRule" id="PRU01161"/>
    </source>
</evidence>
<dbReference type="InterPro" id="IPR002641">
    <property type="entry name" value="PNPLA_dom"/>
</dbReference>
<organism evidence="10 11">
    <name type="scientific">Thiothrix litoralis</name>
    <dbReference type="NCBI Taxonomy" id="2891210"/>
    <lineage>
        <taxon>Bacteria</taxon>
        <taxon>Pseudomonadati</taxon>
        <taxon>Pseudomonadota</taxon>
        <taxon>Gammaproteobacteria</taxon>
        <taxon>Thiotrichales</taxon>
        <taxon>Thiotrichaceae</taxon>
        <taxon>Thiothrix</taxon>
    </lineage>
</organism>
<dbReference type="InterPro" id="IPR000184">
    <property type="entry name" value="Bac_surfAg_D15"/>
</dbReference>
<evidence type="ECO:0000256" key="2">
    <source>
        <dbReference type="ARBA" id="ARBA00022801"/>
    </source>
</evidence>
<feature type="chain" id="PRO_5046719902" evidence="7">
    <location>
        <begin position="23"/>
        <end position="733"/>
    </location>
</feature>
<evidence type="ECO:0000313" key="11">
    <source>
        <dbReference type="Proteomes" id="UP000672039"/>
    </source>
</evidence>
<gene>
    <name evidence="10" type="ORF">J9253_17165</name>
</gene>
<feature type="active site" description="Proton acceptor" evidence="6">
    <location>
        <position position="211"/>
    </location>
</feature>
<dbReference type="Pfam" id="PF01103">
    <property type="entry name" value="Omp85"/>
    <property type="match status" value="1"/>
</dbReference>
<sequence>MLMKFLVSLLLLLTLGLSPANADTEQRPKIGLVLGGGGAAGVAHVGVLKVLEANHIPIDVIAGNSMGAIVGSLYASGMSAADIEKVVHDLDWINLFRDDPSYQIKSYDQKQQSADFFSAFSLGVSKDGVKLPGGLIDGQRLMFELRRLLKPVDRVTDFDRLPIPFRAVATDIRTGETVVLKQGNLATAVRASMSIPGLFAPVTIDNRLLVDGLVSNNLPVDIARQMGADIVIVSSIPPEANRTLDSALDISLQSMDLLMRKTSDTQLASLTDKDILIQPPVGDIGNLAFDRVAETIPRGVQGANATLGALKKLAVLPEQMPRRANVQPATADRPIKLARVQLENESSLSDKLVLQKLGIQPGEVLDDQRLQTGLDRVYSLGYFSLVDYHLTQRSDGDYDLKVMARKADQGDQRISAGFALSDDFNGDTGYQAGVKYVRKGLTTQGTELRLQGVIGERILAKAELHHPLQDGKETFVAPSAWYQERDASILQGTQQVAELRASEAGTQFDVGRALGNNAEVRAGVFYQHITPEVKTGTLTLPDDSLAEAGIVFQYQSDTLDSVNFPTKGGRVTAAYTQGMKAMGSDTDFSRIELKGERVLSRDKHSLIVSGQVGAKANNDDGLVFSASNAGGDLQTGRLSFVDNDQLVGNYTLDGSLTYMRQLAEIPQVAKVHVGASVGGSQAWQQANEVSLSDLRATGSVFLGGETPIGPAFIGVRKTEGFDHEAYFNFGRDF</sequence>
<feature type="short sequence motif" description="GXSXG" evidence="6">
    <location>
        <begin position="63"/>
        <end position="67"/>
    </location>
</feature>
<evidence type="ECO:0000256" key="7">
    <source>
        <dbReference type="SAM" id="SignalP"/>
    </source>
</evidence>
<keyword evidence="11" id="KW-1185">Reference proteome</keyword>
<accession>A0ABX7WPW8</accession>
<dbReference type="EMBL" id="CP072801">
    <property type="protein sequence ID" value="QTR45709.1"/>
    <property type="molecule type" value="Genomic_DNA"/>
</dbReference>
<dbReference type="Gene3D" id="3.10.20.310">
    <property type="entry name" value="membrane protein fhac"/>
    <property type="match status" value="1"/>
</dbReference>
<comment type="caution">
    <text evidence="6">Lacks conserved residue(s) required for the propagation of feature annotation.</text>
</comment>
<feature type="active site" description="Nucleophile" evidence="6">
    <location>
        <position position="65"/>
    </location>
</feature>
<evidence type="ECO:0000259" key="8">
    <source>
        <dbReference type="PROSITE" id="PS51635"/>
    </source>
</evidence>
<keyword evidence="2 6" id="KW-0378">Hydrolase</keyword>
<dbReference type="Pfam" id="PF01734">
    <property type="entry name" value="Patatin"/>
    <property type="match status" value="1"/>
</dbReference>
<dbReference type="PROSITE" id="PS51635">
    <property type="entry name" value="PNPLA"/>
    <property type="match status" value="1"/>
</dbReference>
<keyword evidence="3 6" id="KW-0442">Lipid degradation</keyword>
<evidence type="ECO:0000313" key="10">
    <source>
        <dbReference type="EMBL" id="QTR45709.1"/>
    </source>
</evidence>
<evidence type="ECO:0000259" key="9">
    <source>
        <dbReference type="PROSITE" id="PS51779"/>
    </source>
</evidence>
<dbReference type="Gene3D" id="3.40.1090.10">
    <property type="entry name" value="Cytosolic phospholipase A2 catalytic domain"/>
    <property type="match status" value="2"/>
</dbReference>
<dbReference type="InterPro" id="IPR016035">
    <property type="entry name" value="Acyl_Trfase/lysoPLipase"/>
</dbReference>
<reference evidence="10 11" key="1">
    <citation type="submission" date="2021-04" db="EMBL/GenBank/DDBJ databases">
        <title>Genomics, taxonomy and metabolism of representatives of sulfur bacteria of the genus Thiothrix: Thiothrix fructosivorans QT, Thiothrix unzii A1T and three new species, Thiothrix subterranea sp. nov., Thiothrix litoralis sp. nov. and 'Candidatus Thiothrix anitrata' sp. nov.</title>
        <authorList>
            <person name="Ravin N.V."/>
            <person name="Smolyakov D."/>
            <person name="Rudenko T.S."/>
            <person name="Mardanov A.V."/>
            <person name="Beletsky A.V."/>
            <person name="Markov N.D."/>
            <person name="Fomenkov A.I."/>
            <person name="Roberts R.J."/>
            <person name="Karnachuk O.V."/>
            <person name="Novikov A."/>
            <person name="Grabovich M.Y."/>
        </authorList>
    </citation>
    <scope>NUCLEOTIDE SEQUENCE [LARGE SCALE GENOMIC DNA]</scope>
    <source>
        <strain evidence="10 11">AS</strain>
    </source>
</reference>
<dbReference type="InterPro" id="IPR010827">
    <property type="entry name" value="BamA/TamA_POTRA"/>
</dbReference>
<keyword evidence="7" id="KW-0732">Signal</keyword>